<sequence length="242" mass="26723">MPRLDGGIVGMSKAVAIATTVPGGTGAVASALIMDELEYHRAGIGCVLEDNPETGDILIGKIMPRGAASSSGLCEGDVLEQVDEHPIHKGMSVSEASHFIRGREGSVVTLQVRRGAESRATIRIVRQRVPGSETEMLGALWQKSHHKPKSPKVVTKEDKLEKLVSLRKRGLINDVEFEHARLRLMEGKEGELPKQKSSFSYTHMFQTLQSDFEKLFTDPEILRRRQQLQSAQTDNGDYAVYM</sequence>
<name>A0A7S0E4K6_9CRYP</name>
<dbReference type="SMART" id="SM00228">
    <property type="entry name" value="PDZ"/>
    <property type="match status" value="1"/>
</dbReference>
<gene>
    <name evidence="2" type="ORF">HPHI1048_LOCUS5154</name>
</gene>
<reference evidence="2" key="1">
    <citation type="submission" date="2021-01" db="EMBL/GenBank/DDBJ databases">
        <authorList>
            <person name="Corre E."/>
            <person name="Pelletier E."/>
            <person name="Niang G."/>
            <person name="Scheremetjew M."/>
            <person name="Finn R."/>
            <person name="Kale V."/>
            <person name="Holt S."/>
            <person name="Cochrane G."/>
            <person name="Meng A."/>
            <person name="Brown T."/>
            <person name="Cohen L."/>
        </authorList>
    </citation>
    <scope>NUCLEOTIDE SEQUENCE</scope>
    <source>
        <strain evidence="2">CCMP325</strain>
    </source>
</reference>
<dbReference type="AlphaFoldDB" id="A0A7S0E4K6"/>
<dbReference type="SUPFAM" id="SSF50156">
    <property type="entry name" value="PDZ domain-like"/>
    <property type="match status" value="1"/>
</dbReference>
<feature type="domain" description="PDZ" evidence="1">
    <location>
        <begin position="34"/>
        <end position="115"/>
    </location>
</feature>
<dbReference type="InterPro" id="IPR036034">
    <property type="entry name" value="PDZ_sf"/>
</dbReference>
<evidence type="ECO:0000259" key="1">
    <source>
        <dbReference type="PROSITE" id="PS50106"/>
    </source>
</evidence>
<accession>A0A7S0E4K6</accession>
<dbReference type="PROSITE" id="PS50106">
    <property type="entry name" value="PDZ"/>
    <property type="match status" value="1"/>
</dbReference>
<organism evidence="2">
    <name type="scientific">Hanusia phi</name>
    <dbReference type="NCBI Taxonomy" id="3032"/>
    <lineage>
        <taxon>Eukaryota</taxon>
        <taxon>Cryptophyceae</taxon>
        <taxon>Pyrenomonadales</taxon>
        <taxon>Geminigeraceae</taxon>
        <taxon>Hanusia</taxon>
    </lineage>
</organism>
<dbReference type="InterPro" id="IPR001478">
    <property type="entry name" value="PDZ"/>
</dbReference>
<proteinExistence type="predicted"/>
<dbReference type="InterPro" id="IPR041489">
    <property type="entry name" value="PDZ_6"/>
</dbReference>
<dbReference type="EMBL" id="HBEO01007312">
    <property type="protein sequence ID" value="CAD8474231.1"/>
    <property type="molecule type" value="Transcribed_RNA"/>
</dbReference>
<dbReference type="Pfam" id="PF17820">
    <property type="entry name" value="PDZ_6"/>
    <property type="match status" value="1"/>
</dbReference>
<protein>
    <recommendedName>
        <fullName evidence="1">PDZ domain-containing protein</fullName>
    </recommendedName>
</protein>
<dbReference type="Gene3D" id="2.30.42.10">
    <property type="match status" value="1"/>
</dbReference>
<evidence type="ECO:0000313" key="2">
    <source>
        <dbReference type="EMBL" id="CAD8474231.1"/>
    </source>
</evidence>